<keyword evidence="3" id="KW-1185">Reference proteome</keyword>
<evidence type="ECO:0000313" key="2">
    <source>
        <dbReference type="EMBL" id="MPC30852.1"/>
    </source>
</evidence>
<feature type="region of interest" description="Disordered" evidence="1">
    <location>
        <begin position="18"/>
        <end position="75"/>
    </location>
</feature>
<dbReference type="EMBL" id="VSRR010002329">
    <property type="protein sequence ID" value="MPC30852.1"/>
    <property type="molecule type" value="Genomic_DNA"/>
</dbReference>
<sequence>MKTPSPQSPLLSLECITRPQSDHLTTTSPSPLLGCGTKPQHHRSLEIPTSTSRPPHLVPVPSRPSRLAHPVPTPRRLRAFIDPPAVVTLDPRSTAAMRRLGNHAALKGVITTPPRGRRSVKEEVTAVLERTALLGEAFTA</sequence>
<gene>
    <name evidence="2" type="ORF">E2C01_024124</name>
</gene>
<feature type="compositionally biased region" description="Polar residues" evidence="1">
    <location>
        <begin position="18"/>
        <end position="30"/>
    </location>
</feature>
<accession>A0A5B7E9U3</accession>
<dbReference type="AlphaFoldDB" id="A0A5B7E9U3"/>
<evidence type="ECO:0000313" key="3">
    <source>
        <dbReference type="Proteomes" id="UP000324222"/>
    </source>
</evidence>
<proteinExistence type="predicted"/>
<dbReference type="Proteomes" id="UP000324222">
    <property type="component" value="Unassembled WGS sequence"/>
</dbReference>
<protein>
    <submittedName>
        <fullName evidence="2">Uncharacterized protein</fullName>
    </submittedName>
</protein>
<organism evidence="2 3">
    <name type="scientific">Portunus trituberculatus</name>
    <name type="common">Swimming crab</name>
    <name type="synonym">Neptunus trituberculatus</name>
    <dbReference type="NCBI Taxonomy" id="210409"/>
    <lineage>
        <taxon>Eukaryota</taxon>
        <taxon>Metazoa</taxon>
        <taxon>Ecdysozoa</taxon>
        <taxon>Arthropoda</taxon>
        <taxon>Crustacea</taxon>
        <taxon>Multicrustacea</taxon>
        <taxon>Malacostraca</taxon>
        <taxon>Eumalacostraca</taxon>
        <taxon>Eucarida</taxon>
        <taxon>Decapoda</taxon>
        <taxon>Pleocyemata</taxon>
        <taxon>Brachyura</taxon>
        <taxon>Eubrachyura</taxon>
        <taxon>Portunoidea</taxon>
        <taxon>Portunidae</taxon>
        <taxon>Portuninae</taxon>
        <taxon>Portunus</taxon>
    </lineage>
</organism>
<name>A0A5B7E9U3_PORTR</name>
<comment type="caution">
    <text evidence="2">The sequence shown here is derived from an EMBL/GenBank/DDBJ whole genome shotgun (WGS) entry which is preliminary data.</text>
</comment>
<reference evidence="2 3" key="1">
    <citation type="submission" date="2019-05" db="EMBL/GenBank/DDBJ databases">
        <title>Another draft genome of Portunus trituberculatus and its Hox gene families provides insights of decapod evolution.</title>
        <authorList>
            <person name="Jeong J.-H."/>
            <person name="Song I."/>
            <person name="Kim S."/>
            <person name="Choi T."/>
            <person name="Kim D."/>
            <person name="Ryu S."/>
            <person name="Kim W."/>
        </authorList>
    </citation>
    <scope>NUCLEOTIDE SEQUENCE [LARGE SCALE GENOMIC DNA]</scope>
    <source>
        <tissue evidence="2">Muscle</tissue>
    </source>
</reference>
<evidence type="ECO:0000256" key="1">
    <source>
        <dbReference type="SAM" id="MobiDB-lite"/>
    </source>
</evidence>